<dbReference type="PANTHER" id="PTHR43356">
    <property type="entry name" value="PHOSPHATE ACETYLTRANSFERASE"/>
    <property type="match status" value="1"/>
</dbReference>
<reference evidence="15 16" key="1">
    <citation type="submission" date="2015-11" db="EMBL/GenBank/DDBJ databases">
        <title>Genomic analysis of 38 Legionella species identifies large and diverse effector repertoires.</title>
        <authorList>
            <person name="Burstein D."/>
            <person name="Amaro F."/>
            <person name="Zusman T."/>
            <person name="Lifshitz Z."/>
            <person name="Cohen O."/>
            <person name="Gilbert J.A."/>
            <person name="Pupko T."/>
            <person name="Shuman H.A."/>
            <person name="Segal G."/>
        </authorList>
    </citation>
    <scope>NUCLEOTIDE SEQUENCE [LARGE SCALE GENOMIC DNA]</scope>
    <source>
        <strain evidence="15 16">ATCC 49751</strain>
    </source>
</reference>
<feature type="domain" description="DRTGG" evidence="14">
    <location>
        <begin position="204"/>
        <end position="316"/>
    </location>
</feature>
<dbReference type="Gene3D" id="3.40.50.10750">
    <property type="entry name" value="Isocitrate/Isopropylmalate dehydrogenase-like"/>
    <property type="match status" value="1"/>
</dbReference>
<dbReference type="PIRSF" id="PIRSF006107">
    <property type="entry name" value="PhpActrans_proteobac"/>
    <property type="match status" value="1"/>
</dbReference>
<keyword evidence="10 12" id="KW-0012">Acyltransferase</keyword>
<feature type="domain" description="Phosphate acetyl/butaryl transferase" evidence="13">
    <location>
        <begin position="364"/>
        <end position="680"/>
    </location>
</feature>
<organism evidence="15 16">
    <name type="scientific">Legionella lansingensis</name>
    <dbReference type="NCBI Taxonomy" id="45067"/>
    <lineage>
        <taxon>Bacteria</taxon>
        <taxon>Pseudomonadati</taxon>
        <taxon>Pseudomonadota</taxon>
        <taxon>Gammaproteobacteria</taxon>
        <taxon>Legionellales</taxon>
        <taxon>Legionellaceae</taxon>
        <taxon>Legionella</taxon>
    </lineage>
</organism>
<dbReference type="PATRIC" id="fig|45067.4.peg.980"/>
<dbReference type="GO" id="GO:0006085">
    <property type="term" value="P:acetyl-CoA biosynthetic process"/>
    <property type="evidence" value="ECO:0007669"/>
    <property type="project" value="UniProtKB-UniPathway"/>
</dbReference>
<dbReference type="InterPro" id="IPR050500">
    <property type="entry name" value="Phos_Acetyltrans/Butyryltrans"/>
</dbReference>
<dbReference type="STRING" id="45067.Llan_0948"/>
<accession>A0A0W0VTV4</accession>
<comment type="catalytic activity">
    <reaction evidence="12">
        <text>acetyl-CoA + phosphate = acetyl phosphate + CoA</text>
        <dbReference type="Rhea" id="RHEA:19521"/>
        <dbReference type="ChEBI" id="CHEBI:22191"/>
        <dbReference type="ChEBI" id="CHEBI:43474"/>
        <dbReference type="ChEBI" id="CHEBI:57287"/>
        <dbReference type="ChEBI" id="CHEBI:57288"/>
        <dbReference type="EC" id="2.3.1.8"/>
    </reaction>
</comment>
<dbReference type="SUPFAM" id="SSF52540">
    <property type="entry name" value="P-loop containing nucleoside triphosphate hydrolases"/>
    <property type="match status" value="1"/>
</dbReference>
<gene>
    <name evidence="15" type="ORF">Llan_0948</name>
</gene>
<dbReference type="Pfam" id="PF13500">
    <property type="entry name" value="AAA_26"/>
    <property type="match status" value="1"/>
</dbReference>
<dbReference type="UniPathway" id="UPA00340">
    <property type="reaction ID" value="UER00459"/>
</dbReference>
<dbReference type="eggNOG" id="COG0280">
    <property type="taxonomic scope" value="Bacteria"/>
</dbReference>
<dbReference type="InterPro" id="IPR004614">
    <property type="entry name" value="P_AcTrfase"/>
</dbReference>
<dbReference type="PANTHER" id="PTHR43356:SF3">
    <property type="entry name" value="PHOSPHATE ACETYLTRANSFERASE"/>
    <property type="match status" value="1"/>
</dbReference>
<evidence type="ECO:0000259" key="14">
    <source>
        <dbReference type="Pfam" id="PF07085"/>
    </source>
</evidence>
<dbReference type="InterPro" id="IPR002505">
    <property type="entry name" value="PTA_PTB"/>
</dbReference>
<dbReference type="Pfam" id="PF01515">
    <property type="entry name" value="PTA_PTB"/>
    <property type="match status" value="1"/>
</dbReference>
<evidence type="ECO:0000256" key="1">
    <source>
        <dbReference type="ARBA" id="ARBA00004496"/>
    </source>
</evidence>
<dbReference type="GO" id="GO:0008959">
    <property type="term" value="F:phosphate acetyltransferase activity"/>
    <property type="evidence" value="ECO:0007669"/>
    <property type="project" value="UniProtKB-EC"/>
</dbReference>
<dbReference type="Gene3D" id="3.40.1390.20">
    <property type="entry name" value="HprK N-terminal domain-like"/>
    <property type="match status" value="1"/>
</dbReference>
<protein>
    <recommendedName>
        <fullName evidence="7 12">Phosphate acetyltransferase</fullName>
        <ecNumber evidence="6 12">2.3.1.8</ecNumber>
    </recommendedName>
    <alternativeName>
        <fullName evidence="11 12">Phosphotransacetylase</fullName>
    </alternativeName>
</protein>
<name>A0A0W0VTV4_9GAMM</name>
<dbReference type="InterPro" id="IPR042113">
    <property type="entry name" value="P_AcTrfase_dom1"/>
</dbReference>
<evidence type="ECO:0000256" key="4">
    <source>
        <dbReference type="ARBA" id="ARBA00009786"/>
    </source>
</evidence>
<comment type="subunit">
    <text evidence="5">Homohexamer.</text>
</comment>
<dbReference type="InterPro" id="IPR027417">
    <property type="entry name" value="P-loop_NTPase"/>
</dbReference>
<dbReference type="AlphaFoldDB" id="A0A0W0VTV4"/>
<evidence type="ECO:0000256" key="6">
    <source>
        <dbReference type="ARBA" id="ARBA00012707"/>
    </source>
</evidence>
<dbReference type="NCBIfam" id="TIGR00651">
    <property type="entry name" value="pta"/>
    <property type="match status" value="1"/>
</dbReference>
<proteinExistence type="inferred from homology"/>
<comment type="caution">
    <text evidence="15">The sequence shown here is derived from an EMBL/GenBank/DDBJ whole genome shotgun (WGS) entry which is preliminary data.</text>
</comment>
<comment type="domain">
    <text evidence="12">The N-terminal region seems to be important for proper quaternary structure. The C-terminal region contains the substrate-binding site.</text>
</comment>
<comment type="function">
    <text evidence="12">Involved in acetate metabolism.</text>
</comment>
<evidence type="ECO:0000256" key="7">
    <source>
        <dbReference type="ARBA" id="ARBA00021528"/>
    </source>
</evidence>
<evidence type="ECO:0000256" key="3">
    <source>
        <dbReference type="ARBA" id="ARBA00008756"/>
    </source>
</evidence>
<dbReference type="InterPro" id="IPR028979">
    <property type="entry name" value="Ser_kin/Pase_Hpr-like_N_sf"/>
</dbReference>
<dbReference type="Gene3D" id="3.40.50.300">
    <property type="entry name" value="P-loop containing nucleotide triphosphate hydrolases"/>
    <property type="match status" value="1"/>
</dbReference>
<evidence type="ECO:0000256" key="5">
    <source>
        <dbReference type="ARBA" id="ARBA00011643"/>
    </source>
</evidence>
<dbReference type="InterPro" id="IPR016475">
    <property type="entry name" value="P-Actrans_bac"/>
</dbReference>
<dbReference type="Pfam" id="PF07085">
    <property type="entry name" value="DRTGG"/>
    <property type="match status" value="1"/>
</dbReference>
<comment type="subcellular location">
    <subcellularLocation>
        <location evidence="1 12">Cytoplasm</location>
    </subcellularLocation>
</comment>
<sequence length="693" mass="76409">MHKKLYLTGIEKRPGKSFVSLGFVSALKEQQNSLRCFKLFSESDQSQASLLEKITEQTLTPIMDVSKAISLMRTEPTDLVSVALEATQSSKEYPLTYLEGTDFKSDNDVFEFQFNLMLAYQLNCDVVLVVSSKDRTLEHTLSLLNNALEISKKHHARVVGIIVNRVPALQESEALDLFRKHFPFLPLIAVLPEFEDLANPSVREVAMKLEARVICGEEELHRPVRLFTVAAKTISNFLESRLDRNGMLIITPDDRIDILLGSLLADQSAHYPKIAGIVLTGGEMPGSIIREILTGLEHPFPVLLTKHKTYETATALFSAKFSLNKADPAKINRAIDAMRAYLAQSLLKWLSDKSQQPRLSPAVFLHELSSKAKQMKQHIVLPEGNDPRILIAADHLLKRGIADITLLGKKEKISILAKRLDLDLPGVNIIDIEKSNQRKRYAKKYYEIRRHKNVNLPIAMERMADLNYFGAMMVYCGDADGMVSGAAHTTADTVRPALEIIKTKPNINRVSSVFIMCLPSRVVIYGDCAINPEPDSQLLAEIATQAAQIAQKLGIVPKVALLSYSSGASGKGESVEKVAKALDIVKILQPDLLVEGPIQYDAAVDPEVAAKKLPHSKLRGDANVLIFPDLNTGNNTYKAVQRESGALAIGPVLLGLNKPVNDLSRGCTPQDIINTILVTAIQAQGDSNECFNA</sequence>
<evidence type="ECO:0000256" key="9">
    <source>
        <dbReference type="ARBA" id="ARBA00022679"/>
    </source>
</evidence>
<comment type="pathway">
    <text evidence="2 12">Metabolic intermediate biosynthesis; acetyl-CoA biosynthesis; acetyl-CoA from acetate: step 2/2.</text>
</comment>
<dbReference type="eggNOG" id="COG0857">
    <property type="taxonomic scope" value="Bacteria"/>
</dbReference>
<dbReference type="EC" id="2.3.1.8" evidence="6 12"/>
<evidence type="ECO:0000256" key="10">
    <source>
        <dbReference type="ARBA" id="ARBA00023315"/>
    </source>
</evidence>
<keyword evidence="8 12" id="KW-0963">Cytoplasm</keyword>
<dbReference type="Proteomes" id="UP000054869">
    <property type="component" value="Unassembled WGS sequence"/>
</dbReference>
<evidence type="ECO:0000313" key="15">
    <source>
        <dbReference type="EMBL" id="KTD23110.1"/>
    </source>
</evidence>
<evidence type="ECO:0000256" key="11">
    <source>
        <dbReference type="ARBA" id="ARBA00031108"/>
    </source>
</evidence>
<dbReference type="Gene3D" id="3.40.50.10950">
    <property type="match status" value="1"/>
</dbReference>
<dbReference type="SUPFAM" id="SSF53659">
    <property type="entry name" value="Isocitrate/Isopropylmalate dehydrogenase-like"/>
    <property type="match status" value="1"/>
</dbReference>
<dbReference type="SUPFAM" id="SSF75138">
    <property type="entry name" value="HprK N-terminal domain-like"/>
    <property type="match status" value="1"/>
</dbReference>
<evidence type="ECO:0000313" key="16">
    <source>
        <dbReference type="Proteomes" id="UP000054869"/>
    </source>
</evidence>
<evidence type="ECO:0000259" key="13">
    <source>
        <dbReference type="Pfam" id="PF01515"/>
    </source>
</evidence>
<evidence type="ECO:0000256" key="12">
    <source>
        <dbReference type="PIRNR" id="PIRNR006107"/>
    </source>
</evidence>
<dbReference type="InterPro" id="IPR010766">
    <property type="entry name" value="DRTGG"/>
</dbReference>
<dbReference type="RefSeq" id="WP_028372950.1">
    <property type="nucleotide sequence ID" value="NZ_CAAAJD010000038.1"/>
</dbReference>
<dbReference type="GO" id="GO:0005737">
    <property type="term" value="C:cytoplasm"/>
    <property type="evidence" value="ECO:0007669"/>
    <property type="project" value="UniProtKB-SubCell"/>
</dbReference>
<dbReference type="InterPro" id="IPR042112">
    <property type="entry name" value="P_AcTrfase_dom2"/>
</dbReference>
<comment type="similarity">
    <text evidence="4 12">In the N-terminal section; belongs to the CobB/CobQ family.</text>
</comment>
<keyword evidence="9 12" id="KW-0808">Transferase</keyword>
<dbReference type="EMBL" id="LNYI01000017">
    <property type="protein sequence ID" value="KTD23110.1"/>
    <property type="molecule type" value="Genomic_DNA"/>
</dbReference>
<keyword evidence="16" id="KW-1185">Reference proteome</keyword>
<dbReference type="NCBIfam" id="NF004167">
    <property type="entry name" value="PRK05632.1"/>
    <property type="match status" value="1"/>
</dbReference>
<evidence type="ECO:0000256" key="8">
    <source>
        <dbReference type="ARBA" id="ARBA00022490"/>
    </source>
</evidence>
<evidence type="ECO:0000256" key="2">
    <source>
        <dbReference type="ARBA" id="ARBA00004989"/>
    </source>
</evidence>
<dbReference type="NCBIfam" id="NF007233">
    <property type="entry name" value="PRK09653.1"/>
    <property type="match status" value="1"/>
</dbReference>
<dbReference type="OrthoDB" id="9808984at2"/>
<comment type="similarity">
    <text evidence="3 12">In the C-terminal section; belongs to the phosphate acetyltransferase and butyryltransferase family.</text>
</comment>